<accession>A0A8S1LXE8</accession>
<keyword evidence="2" id="KW-0677">Repeat</keyword>
<evidence type="ECO:0000256" key="1">
    <source>
        <dbReference type="ARBA" id="ARBA00022614"/>
    </source>
</evidence>
<dbReference type="GO" id="GO:0048471">
    <property type="term" value="C:perinuclear region of cytoplasm"/>
    <property type="evidence" value="ECO:0007669"/>
    <property type="project" value="TreeGrafter"/>
</dbReference>
<sequence>MINFSIVDCVQQNLIKSFIYLGFQMNVDILFVRNAQNNKKGISDVLQMSNVHFYHSRTLYEYSIDGFPINTTLFKLIQLKQKPKLNDLFKTPQISLYNDNSSPDSTISKNKFQDSQLTPISLQNTISDGQKQRDELIQKIENKFNDLITRLEIRKMELYSQIDMKYEQSPFCVLQVDFQFQMDVLVPRYGILREELYSDIQLNNSQQKEQFLTFSNKDSVDTNRQRSPSKKIFEELKQIYIRPALALEKTNELKKIIKAMNRSENLDIINLKSRNLTDDDIKIFSESLAITISNIRAIFLSKNQITDLGFKYLIDALWTNKTIKTLRLKNNQLTNECLKYLIEIYEDQKYNSLQQIYLQGNQVTNDDQIQALTKLGILIYK</sequence>
<dbReference type="OrthoDB" id="289415at2759"/>
<dbReference type="Proteomes" id="UP000692954">
    <property type="component" value="Unassembled WGS sequence"/>
</dbReference>
<dbReference type="PANTHER" id="PTHR24113">
    <property type="entry name" value="RAN GTPASE-ACTIVATING PROTEIN 1"/>
    <property type="match status" value="1"/>
</dbReference>
<keyword evidence="1" id="KW-0433">Leucine-rich repeat</keyword>
<protein>
    <submittedName>
        <fullName evidence="3">Uncharacterized protein</fullName>
    </submittedName>
</protein>
<dbReference type="GO" id="GO:0031267">
    <property type="term" value="F:small GTPase binding"/>
    <property type="evidence" value="ECO:0007669"/>
    <property type="project" value="TreeGrafter"/>
</dbReference>
<dbReference type="InterPro" id="IPR027038">
    <property type="entry name" value="RanGap"/>
</dbReference>
<dbReference type="GO" id="GO:0005096">
    <property type="term" value="F:GTPase activator activity"/>
    <property type="evidence" value="ECO:0007669"/>
    <property type="project" value="InterPro"/>
</dbReference>
<evidence type="ECO:0000313" key="4">
    <source>
        <dbReference type="Proteomes" id="UP000692954"/>
    </source>
</evidence>
<gene>
    <name evidence="3" type="ORF">PSON_ATCC_30995.1.T0290024</name>
</gene>
<dbReference type="GO" id="GO:0005829">
    <property type="term" value="C:cytosol"/>
    <property type="evidence" value="ECO:0007669"/>
    <property type="project" value="TreeGrafter"/>
</dbReference>
<keyword evidence="4" id="KW-1185">Reference proteome</keyword>
<dbReference type="GO" id="GO:0006913">
    <property type="term" value="P:nucleocytoplasmic transport"/>
    <property type="evidence" value="ECO:0007669"/>
    <property type="project" value="TreeGrafter"/>
</dbReference>
<evidence type="ECO:0000256" key="2">
    <source>
        <dbReference type="ARBA" id="ARBA00022737"/>
    </source>
</evidence>
<proteinExistence type="predicted"/>
<dbReference type="PANTHER" id="PTHR24113:SF12">
    <property type="entry name" value="RAN GTPASE-ACTIVATING PROTEIN 1"/>
    <property type="match status" value="1"/>
</dbReference>
<dbReference type="GO" id="GO:0005634">
    <property type="term" value="C:nucleus"/>
    <property type="evidence" value="ECO:0007669"/>
    <property type="project" value="TreeGrafter"/>
</dbReference>
<dbReference type="EMBL" id="CAJJDN010000029">
    <property type="protein sequence ID" value="CAD8072177.1"/>
    <property type="molecule type" value="Genomic_DNA"/>
</dbReference>
<comment type="caution">
    <text evidence="3">The sequence shown here is derived from an EMBL/GenBank/DDBJ whole genome shotgun (WGS) entry which is preliminary data.</text>
</comment>
<evidence type="ECO:0000313" key="3">
    <source>
        <dbReference type="EMBL" id="CAD8072177.1"/>
    </source>
</evidence>
<dbReference type="AlphaFoldDB" id="A0A8S1LXE8"/>
<reference evidence="3" key="1">
    <citation type="submission" date="2021-01" db="EMBL/GenBank/DDBJ databases">
        <authorList>
            <consortium name="Genoscope - CEA"/>
            <person name="William W."/>
        </authorList>
    </citation>
    <scope>NUCLEOTIDE SEQUENCE</scope>
</reference>
<name>A0A8S1LXE8_9CILI</name>
<organism evidence="3 4">
    <name type="scientific">Paramecium sonneborni</name>
    <dbReference type="NCBI Taxonomy" id="65129"/>
    <lineage>
        <taxon>Eukaryota</taxon>
        <taxon>Sar</taxon>
        <taxon>Alveolata</taxon>
        <taxon>Ciliophora</taxon>
        <taxon>Intramacronucleata</taxon>
        <taxon>Oligohymenophorea</taxon>
        <taxon>Peniculida</taxon>
        <taxon>Parameciidae</taxon>
        <taxon>Paramecium</taxon>
    </lineage>
</organism>